<reference evidence="1" key="1">
    <citation type="submission" date="2014-09" db="EMBL/GenBank/DDBJ databases">
        <authorList>
            <person name="Magalhaes I.L.F."/>
            <person name="Oliveira U."/>
            <person name="Santos F.R."/>
            <person name="Vidigal T.H.D.A."/>
            <person name="Brescovit A.D."/>
            <person name="Santos A.J."/>
        </authorList>
    </citation>
    <scope>NUCLEOTIDE SEQUENCE</scope>
    <source>
        <tissue evidence="1">Shoot tissue taken approximately 20 cm above the soil surface</tissue>
    </source>
</reference>
<reference evidence="1" key="2">
    <citation type="journal article" date="2015" name="Data Brief">
        <title>Shoot transcriptome of the giant reed, Arundo donax.</title>
        <authorList>
            <person name="Barrero R.A."/>
            <person name="Guerrero F.D."/>
            <person name="Moolhuijzen P."/>
            <person name="Goolsby J.A."/>
            <person name="Tidwell J."/>
            <person name="Bellgard S.E."/>
            <person name="Bellgard M.I."/>
        </authorList>
    </citation>
    <scope>NUCLEOTIDE SEQUENCE</scope>
    <source>
        <tissue evidence="1">Shoot tissue taken approximately 20 cm above the soil surface</tissue>
    </source>
</reference>
<sequence>MLLSFSSTKSKTLRLQGCLHSSNFS</sequence>
<proteinExistence type="predicted"/>
<dbReference type="AlphaFoldDB" id="A0A0A9GI47"/>
<evidence type="ECO:0000313" key="1">
    <source>
        <dbReference type="EMBL" id="JAE24127.1"/>
    </source>
</evidence>
<accession>A0A0A9GI47</accession>
<organism evidence="1">
    <name type="scientific">Arundo donax</name>
    <name type="common">Giant reed</name>
    <name type="synonym">Donax arundinaceus</name>
    <dbReference type="NCBI Taxonomy" id="35708"/>
    <lineage>
        <taxon>Eukaryota</taxon>
        <taxon>Viridiplantae</taxon>
        <taxon>Streptophyta</taxon>
        <taxon>Embryophyta</taxon>
        <taxon>Tracheophyta</taxon>
        <taxon>Spermatophyta</taxon>
        <taxon>Magnoliopsida</taxon>
        <taxon>Liliopsida</taxon>
        <taxon>Poales</taxon>
        <taxon>Poaceae</taxon>
        <taxon>PACMAD clade</taxon>
        <taxon>Arundinoideae</taxon>
        <taxon>Arundineae</taxon>
        <taxon>Arundo</taxon>
    </lineage>
</organism>
<dbReference type="EMBL" id="GBRH01173769">
    <property type="protein sequence ID" value="JAE24127.1"/>
    <property type="molecule type" value="Transcribed_RNA"/>
</dbReference>
<name>A0A0A9GI47_ARUDO</name>
<protein>
    <submittedName>
        <fullName evidence="1">Uncharacterized protein</fullName>
    </submittedName>
</protein>